<evidence type="ECO:0000313" key="2">
    <source>
        <dbReference type="Proteomes" id="UP000245880"/>
    </source>
</evidence>
<gene>
    <name evidence="1" type="ORF">CLV98_1157</name>
</gene>
<dbReference type="Proteomes" id="UP000245880">
    <property type="component" value="Unassembled WGS sequence"/>
</dbReference>
<accession>A0A316ACK7</accession>
<keyword evidence="2" id="KW-1185">Reference proteome</keyword>
<evidence type="ECO:0000313" key="1">
    <source>
        <dbReference type="EMBL" id="PWJ54988.1"/>
    </source>
</evidence>
<reference evidence="1 2" key="1">
    <citation type="submission" date="2018-03" db="EMBL/GenBank/DDBJ databases">
        <title>Genomic Encyclopedia of Archaeal and Bacterial Type Strains, Phase II (KMG-II): from individual species to whole genera.</title>
        <authorList>
            <person name="Goeker M."/>
        </authorList>
    </citation>
    <scope>NUCLEOTIDE SEQUENCE [LARGE SCALE GENOMIC DNA]</scope>
    <source>
        <strain evidence="1 2">DSM 100346</strain>
    </source>
</reference>
<sequence>MLITIAEGLNKPEIFDAVRKNLEMNVFYVHNNGEVVTEASDRQDKSVVGTMEGYYYPYRYMALKDKNPTFAAMAKMIEDSVIDKIGAQIAYFLEDENLWKELPTPATLPSNYVKVFPISGLVRVRKTHWDATIISRNPVFLTFYKGNAVLQGVRFAASFFGKGQFQTTEIVADGKDWQLSQTLEGPYYQPYPKEKIPGDGDWKKLSRADRKQSEIQQYKAQATIREVAEGIEVDIDISGTDGVPVSVEFVFREGGELKNVTSVNQEKKSFLLEDGAMGTFTKGSDSIQFGPGLSKHRAFELRGALPKMDAPTVYLTGFTPFKHTLKLS</sequence>
<name>A0A316ACK7_9BACT</name>
<proteinExistence type="predicted"/>
<organism evidence="1 2">
    <name type="scientific">Dyadobacter jejuensis</name>
    <dbReference type="NCBI Taxonomy" id="1082580"/>
    <lineage>
        <taxon>Bacteria</taxon>
        <taxon>Pseudomonadati</taxon>
        <taxon>Bacteroidota</taxon>
        <taxon>Cytophagia</taxon>
        <taxon>Cytophagales</taxon>
        <taxon>Spirosomataceae</taxon>
        <taxon>Dyadobacter</taxon>
    </lineage>
</organism>
<comment type="caution">
    <text evidence="1">The sequence shown here is derived from an EMBL/GenBank/DDBJ whole genome shotgun (WGS) entry which is preliminary data.</text>
</comment>
<protein>
    <submittedName>
        <fullName evidence="1">Uncharacterized protein</fullName>
    </submittedName>
</protein>
<dbReference type="AlphaFoldDB" id="A0A316ACK7"/>
<dbReference type="EMBL" id="QGDT01000015">
    <property type="protein sequence ID" value="PWJ54988.1"/>
    <property type="molecule type" value="Genomic_DNA"/>
</dbReference>